<evidence type="ECO:0000313" key="3">
    <source>
        <dbReference type="EMBL" id="CAD7241286.1"/>
    </source>
</evidence>
<accession>A0A7R8WZR6</accession>
<name>A0A7R8WZR6_9CRUS</name>
<dbReference type="AlphaFoldDB" id="A0A7R8WZR6"/>
<dbReference type="Gene3D" id="3.40.30.10">
    <property type="entry name" value="Glutaredoxin"/>
    <property type="match status" value="1"/>
</dbReference>
<evidence type="ECO:0000256" key="2">
    <source>
        <dbReference type="SAM" id="MobiDB-lite"/>
    </source>
</evidence>
<dbReference type="OrthoDB" id="262308at2759"/>
<feature type="compositionally biased region" description="Low complexity" evidence="2">
    <location>
        <begin position="16"/>
        <end position="26"/>
    </location>
</feature>
<dbReference type="Proteomes" id="UP000677054">
    <property type="component" value="Unassembled WGS sequence"/>
</dbReference>
<keyword evidence="1" id="KW-0732">Signal</keyword>
<keyword evidence="4" id="KW-1185">Reference proteome</keyword>
<dbReference type="InterPro" id="IPR051099">
    <property type="entry name" value="AGR/TXD"/>
</dbReference>
<dbReference type="EMBL" id="CAJPEV010000118">
    <property type="protein sequence ID" value="CAG0880868.1"/>
    <property type="molecule type" value="Genomic_DNA"/>
</dbReference>
<feature type="region of interest" description="Disordered" evidence="2">
    <location>
        <begin position="1"/>
        <end position="34"/>
    </location>
</feature>
<evidence type="ECO:0000313" key="4">
    <source>
        <dbReference type="Proteomes" id="UP000677054"/>
    </source>
</evidence>
<gene>
    <name evidence="3" type="ORF">DSTB1V02_LOCUS1286</name>
</gene>
<proteinExistence type="predicted"/>
<dbReference type="EMBL" id="LR899635">
    <property type="protein sequence ID" value="CAD7241286.1"/>
    <property type="molecule type" value="Genomic_DNA"/>
</dbReference>
<dbReference type="PANTHER" id="PTHR15337:SF11">
    <property type="entry name" value="THIOREDOXIN DOMAIN-CONTAINING PROTEIN"/>
    <property type="match status" value="1"/>
</dbReference>
<dbReference type="PANTHER" id="PTHR15337">
    <property type="entry name" value="ANTERIOR GRADIENT PROTEIN-RELATED"/>
    <property type="match status" value="1"/>
</dbReference>
<evidence type="ECO:0000256" key="1">
    <source>
        <dbReference type="ARBA" id="ARBA00022729"/>
    </source>
</evidence>
<organism evidence="3">
    <name type="scientific">Darwinula stevensoni</name>
    <dbReference type="NCBI Taxonomy" id="69355"/>
    <lineage>
        <taxon>Eukaryota</taxon>
        <taxon>Metazoa</taxon>
        <taxon>Ecdysozoa</taxon>
        <taxon>Arthropoda</taxon>
        <taxon>Crustacea</taxon>
        <taxon>Oligostraca</taxon>
        <taxon>Ostracoda</taxon>
        <taxon>Podocopa</taxon>
        <taxon>Podocopida</taxon>
        <taxon>Darwinulocopina</taxon>
        <taxon>Darwinuloidea</taxon>
        <taxon>Darwinulidae</taxon>
        <taxon>Darwinula</taxon>
    </lineage>
</organism>
<sequence>MARGHGPKTKGEVEVSRSASSRNSESPFGYEDVSSRVGRALRLAESRGWSESGSRGKEASHGHHPQVLTIYEAAPNFVMVNIEDDDDPHHPALEPDGAYYPRILFFGMLGCVLASSINDGNRPRNQPTYYADRFKPVDIPNPGRAAHKYYFPTVDVLIPAMYEAHRRVLEARESRAYEHDEV</sequence>
<protein>
    <submittedName>
        <fullName evidence="3">Uncharacterized protein</fullName>
    </submittedName>
</protein>
<reference evidence="3" key="1">
    <citation type="submission" date="2020-11" db="EMBL/GenBank/DDBJ databases">
        <authorList>
            <person name="Tran Van P."/>
        </authorList>
    </citation>
    <scope>NUCLEOTIDE SEQUENCE</scope>
</reference>